<proteinExistence type="predicted"/>
<comment type="caution">
    <text evidence="1">The sequence shown here is derived from an EMBL/GenBank/DDBJ whole genome shotgun (WGS) entry which is preliminary data.</text>
</comment>
<evidence type="ECO:0000313" key="2">
    <source>
        <dbReference type="Proteomes" id="UP001152523"/>
    </source>
</evidence>
<sequence length="203" mass="23768">MRPHYPRLNPNSLPHHFRLPKTRSIDLKSAKKNGEGNATELAEVGAASESGDGWWRRQSSNDAACAEKDLRRIWERKTVIWEKKRSFVRSSAQQLWWSSEMSDIGEDFVPFPQSKDGTQRSDLGEDFVERRGARVARFGASWNTFLEKNQNVYIFRNEKLDSHTPAIISNIIFIFVLNFNLKERTINYIYLNRNTPYMKYMCE</sequence>
<dbReference type="EMBL" id="CAMAPF010000949">
    <property type="protein sequence ID" value="CAH9128405.1"/>
    <property type="molecule type" value="Genomic_DNA"/>
</dbReference>
<dbReference type="AlphaFoldDB" id="A0AAV0EYT6"/>
<name>A0AAV0EYT6_9ASTE</name>
<protein>
    <submittedName>
        <fullName evidence="1">Uncharacterized protein</fullName>
    </submittedName>
</protein>
<gene>
    <name evidence="1" type="ORF">CEPIT_LOCUS29061</name>
</gene>
<organism evidence="1 2">
    <name type="scientific">Cuscuta epithymum</name>
    <dbReference type="NCBI Taxonomy" id="186058"/>
    <lineage>
        <taxon>Eukaryota</taxon>
        <taxon>Viridiplantae</taxon>
        <taxon>Streptophyta</taxon>
        <taxon>Embryophyta</taxon>
        <taxon>Tracheophyta</taxon>
        <taxon>Spermatophyta</taxon>
        <taxon>Magnoliopsida</taxon>
        <taxon>eudicotyledons</taxon>
        <taxon>Gunneridae</taxon>
        <taxon>Pentapetalae</taxon>
        <taxon>asterids</taxon>
        <taxon>lamiids</taxon>
        <taxon>Solanales</taxon>
        <taxon>Convolvulaceae</taxon>
        <taxon>Cuscuteae</taxon>
        <taxon>Cuscuta</taxon>
        <taxon>Cuscuta subgen. Cuscuta</taxon>
    </lineage>
</organism>
<reference evidence="1" key="1">
    <citation type="submission" date="2022-07" db="EMBL/GenBank/DDBJ databases">
        <authorList>
            <person name="Macas J."/>
            <person name="Novak P."/>
            <person name="Neumann P."/>
        </authorList>
    </citation>
    <scope>NUCLEOTIDE SEQUENCE</scope>
</reference>
<dbReference type="Proteomes" id="UP001152523">
    <property type="component" value="Unassembled WGS sequence"/>
</dbReference>
<accession>A0AAV0EYT6</accession>
<keyword evidence="2" id="KW-1185">Reference proteome</keyword>
<evidence type="ECO:0000313" key="1">
    <source>
        <dbReference type="EMBL" id="CAH9128405.1"/>
    </source>
</evidence>